<dbReference type="Pfam" id="PF14525">
    <property type="entry name" value="AraC_binding_2"/>
    <property type="match status" value="1"/>
</dbReference>
<organism evidence="5 6">
    <name type="scientific">Gordonia asplenii</name>
    <dbReference type="NCBI Taxonomy" id="2725283"/>
    <lineage>
        <taxon>Bacteria</taxon>
        <taxon>Bacillati</taxon>
        <taxon>Actinomycetota</taxon>
        <taxon>Actinomycetes</taxon>
        <taxon>Mycobacteriales</taxon>
        <taxon>Gordoniaceae</taxon>
        <taxon>Gordonia</taxon>
    </lineage>
</organism>
<dbReference type="EMBL" id="JABBNB010000051">
    <property type="protein sequence ID" value="NMO05109.1"/>
    <property type="molecule type" value="Genomic_DNA"/>
</dbReference>
<feature type="domain" description="HTH araC/xylS-type" evidence="4">
    <location>
        <begin position="212"/>
        <end position="313"/>
    </location>
</feature>
<dbReference type="AlphaFoldDB" id="A0A848L304"/>
<dbReference type="InterPro" id="IPR050204">
    <property type="entry name" value="AraC_XylS_family_regulators"/>
</dbReference>
<dbReference type="SMART" id="SM00342">
    <property type="entry name" value="HTH_ARAC"/>
    <property type="match status" value="1"/>
</dbReference>
<dbReference type="PANTHER" id="PTHR46796:SF6">
    <property type="entry name" value="ARAC SUBFAMILY"/>
    <property type="match status" value="1"/>
</dbReference>
<sequence>MRPEVVESASSLPRWADLINERFVPLQITPISSTQLSGSVTTVHLGHMQASSVQSTSQVFTRPPSLTGSGRELVAVGAVEEGHGFLEQNGRQCEVAEGSFAVYQTSQPFVWAFPDTCRLRVYAWPRATVGITDNELHNITAVPVIGSRGLGRSVAPTLRTLFDREPGDLSLPNAIESRFADNLAELSITAALASRGLPLSDDDGGTIDSLLTKIKVFIEEHLDDVELSSASIAAEFFISTRTLNRVFAQNAITVGAWVKGRRLERAKSILRGRASAGVPIAVVGYRCGFTSATTFNREFTRRYGISPGRYRTAHE</sequence>
<keyword evidence="2" id="KW-0238">DNA-binding</keyword>
<dbReference type="RefSeq" id="WP_170197615.1">
    <property type="nucleotide sequence ID" value="NZ_JABBNB010000051.1"/>
</dbReference>
<dbReference type="Gene3D" id="1.10.10.60">
    <property type="entry name" value="Homeodomain-like"/>
    <property type="match status" value="1"/>
</dbReference>
<dbReference type="InterPro" id="IPR009057">
    <property type="entry name" value="Homeodomain-like_sf"/>
</dbReference>
<evidence type="ECO:0000313" key="5">
    <source>
        <dbReference type="EMBL" id="NMO05109.1"/>
    </source>
</evidence>
<accession>A0A848L304</accession>
<keyword evidence="1" id="KW-0805">Transcription regulation</keyword>
<dbReference type="SUPFAM" id="SSF46689">
    <property type="entry name" value="Homeodomain-like"/>
    <property type="match status" value="1"/>
</dbReference>
<dbReference type="Proteomes" id="UP000550729">
    <property type="component" value="Unassembled WGS sequence"/>
</dbReference>
<comment type="caution">
    <text evidence="5">The sequence shown here is derived from an EMBL/GenBank/DDBJ whole genome shotgun (WGS) entry which is preliminary data.</text>
</comment>
<dbReference type="GO" id="GO:0043565">
    <property type="term" value="F:sequence-specific DNA binding"/>
    <property type="evidence" value="ECO:0007669"/>
    <property type="project" value="InterPro"/>
</dbReference>
<dbReference type="Pfam" id="PF12833">
    <property type="entry name" value="HTH_18"/>
    <property type="match status" value="1"/>
</dbReference>
<gene>
    <name evidence="5" type="ORF">HH308_28210</name>
</gene>
<dbReference type="GO" id="GO:0003700">
    <property type="term" value="F:DNA-binding transcription factor activity"/>
    <property type="evidence" value="ECO:0007669"/>
    <property type="project" value="InterPro"/>
</dbReference>
<name>A0A848L304_9ACTN</name>
<reference evidence="5 6" key="1">
    <citation type="submission" date="2020-04" db="EMBL/GenBank/DDBJ databases">
        <title>Gordonia sp. nov. TBRC 11910.</title>
        <authorList>
            <person name="Suriyachadkun C."/>
        </authorList>
    </citation>
    <scope>NUCLEOTIDE SEQUENCE [LARGE SCALE GENOMIC DNA]</scope>
    <source>
        <strain evidence="5 6">TBRC 11910</strain>
    </source>
</reference>
<dbReference type="InterPro" id="IPR035418">
    <property type="entry name" value="AraC-bd_2"/>
</dbReference>
<keyword evidence="3" id="KW-0804">Transcription</keyword>
<proteinExistence type="predicted"/>
<dbReference type="PANTHER" id="PTHR46796">
    <property type="entry name" value="HTH-TYPE TRANSCRIPTIONAL ACTIVATOR RHAS-RELATED"/>
    <property type="match status" value="1"/>
</dbReference>
<dbReference type="PROSITE" id="PS00041">
    <property type="entry name" value="HTH_ARAC_FAMILY_1"/>
    <property type="match status" value="1"/>
</dbReference>
<dbReference type="PROSITE" id="PS01124">
    <property type="entry name" value="HTH_ARAC_FAMILY_2"/>
    <property type="match status" value="1"/>
</dbReference>
<protein>
    <submittedName>
        <fullName evidence="5">AraC family transcriptional regulator</fullName>
    </submittedName>
</protein>
<evidence type="ECO:0000259" key="4">
    <source>
        <dbReference type="PROSITE" id="PS01124"/>
    </source>
</evidence>
<evidence type="ECO:0000256" key="2">
    <source>
        <dbReference type="ARBA" id="ARBA00023125"/>
    </source>
</evidence>
<evidence type="ECO:0000256" key="1">
    <source>
        <dbReference type="ARBA" id="ARBA00023015"/>
    </source>
</evidence>
<evidence type="ECO:0000313" key="6">
    <source>
        <dbReference type="Proteomes" id="UP000550729"/>
    </source>
</evidence>
<dbReference type="PRINTS" id="PR00032">
    <property type="entry name" value="HTHARAC"/>
</dbReference>
<dbReference type="InterPro" id="IPR018060">
    <property type="entry name" value="HTH_AraC"/>
</dbReference>
<dbReference type="InterPro" id="IPR018062">
    <property type="entry name" value="HTH_AraC-typ_CS"/>
</dbReference>
<keyword evidence="6" id="KW-1185">Reference proteome</keyword>
<dbReference type="InterPro" id="IPR020449">
    <property type="entry name" value="Tscrpt_reg_AraC-type_HTH"/>
</dbReference>
<evidence type="ECO:0000256" key="3">
    <source>
        <dbReference type="ARBA" id="ARBA00023163"/>
    </source>
</evidence>